<evidence type="ECO:0000313" key="3">
    <source>
        <dbReference type="Proteomes" id="UP000310636"/>
    </source>
</evidence>
<proteinExistence type="predicted"/>
<keyword evidence="3" id="KW-1185">Reference proteome</keyword>
<evidence type="ECO:0000313" key="2">
    <source>
        <dbReference type="EMBL" id="THF78345.1"/>
    </source>
</evidence>
<feature type="region of interest" description="Disordered" evidence="1">
    <location>
        <begin position="53"/>
        <end position="113"/>
    </location>
</feature>
<protein>
    <submittedName>
        <fullName evidence="2">Uncharacterized protein</fullName>
    </submittedName>
</protein>
<feature type="compositionally biased region" description="Basic and acidic residues" evidence="1">
    <location>
        <begin position="66"/>
        <end position="113"/>
    </location>
</feature>
<name>A0A4S4BUS9_9BACL</name>
<evidence type="ECO:0000256" key="1">
    <source>
        <dbReference type="SAM" id="MobiDB-lite"/>
    </source>
</evidence>
<reference evidence="2 3" key="1">
    <citation type="submission" date="2019-04" db="EMBL/GenBank/DDBJ databases">
        <title>Cohnella sp. nov. isolated from preserved vegetables.</title>
        <authorList>
            <person name="Lin S.-Y."/>
            <person name="Hung M.-H."/>
            <person name="Young C.-C."/>
        </authorList>
    </citation>
    <scope>NUCLEOTIDE SEQUENCE [LARGE SCALE GENOMIC DNA]</scope>
    <source>
        <strain evidence="2 3">CC-MHH1044</strain>
    </source>
</reference>
<sequence>MKTTTFLMGALAGATLVMIARRSRMVNAAAGMVGEHMKSRWSGMKEDAIGRMVTRKFGGKDNSSARGRDSHSRSEHADSHRSGLSELSHLAERDPDVKEAMDEIFSRGGEHRN</sequence>
<gene>
    <name evidence="2" type="ORF">E6C55_14090</name>
</gene>
<accession>A0A4S4BUS9</accession>
<dbReference type="OrthoDB" id="2614893at2"/>
<organism evidence="2 3">
    <name type="scientific">Cohnella fermenti</name>
    <dbReference type="NCBI Taxonomy" id="2565925"/>
    <lineage>
        <taxon>Bacteria</taxon>
        <taxon>Bacillati</taxon>
        <taxon>Bacillota</taxon>
        <taxon>Bacilli</taxon>
        <taxon>Bacillales</taxon>
        <taxon>Paenibacillaceae</taxon>
        <taxon>Cohnella</taxon>
    </lineage>
</organism>
<comment type="caution">
    <text evidence="2">The sequence shown here is derived from an EMBL/GenBank/DDBJ whole genome shotgun (WGS) entry which is preliminary data.</text>
</comment>
<dbReference type="RefSeq" id="WP_136370441.1">
    <property type="nucleotide sequence ID" value="NZ_SSOB01000016.1"/>
</dbReference>
<dbReference type="AlphaFoldDB" id="A0A4S4BUS9"/>
<dbReference type="EMBL" id="SSOB01000016">
    <property type="protein sequence ID" value="THF78345.1"/>
    <property type="molecule type" value="Genomic_DNA"/>
</dbReference>
<dbReference type="Proteomes" id="UP000310636">
    <property type="component" value="Unassembled WGS sequence"/>
</dbReference>